<accession>A0A2J5I248</accession>
<feature type="compositionally biased region" description="Polar residues" evidence="1">
    <location>
        <begin position="103"/>
        <end position="118"/>
    </location>
</feature>
<proteinExistence type="predicted"/>
<organism evidence="2 3">
    <name type="scientific">Aspergillus taichungensis</name>
    <dbReference type="NCBI Taxonomy" id="482145"/>
    <lineage>
        <taxon>Eukaryota</taxon>
        <taxon>Fungi</taxon>
        <taxon>Dikarya</taxon>
        <taxon>Ascomycota</taxon>
        <taxon>Pezizomycotina</taxon>
        <taxon>Eurotiomycetes</taxon>
        <taxon>Eurotiomycetidae</taxon>
        <taxon>Eurotiales</taxon>
        <taxon>Aspergillaceae</taxon>
        <taxon>Aspergillus</taxon>
        <taxon>Aspergillus subgen. Circumdati</taxon>
    </lineage>
</organism>
<protein>
    <submittedName>
        <fullName evidence="2">Uncharacterized protein</fullName>
    </submittedName>
</protein>
<evidence type="ECO:0000313" key="3">
    <source>
        <dbReference type="Proteomes" id="UP000235023"/>
    </source>
</evidence>
<reference evidence="3" key="1">
    <citation type="submission" date="2017-12" db="EMBL/GenBank/DDBJ databases">
        <authorList>
            <consortium name="DOE Joint Genome Institute"/>
            <person name="Mondo S.J."/>
            <person name="Kjaerbolling I."/>
            <person name="Vesth T.C."/>
            <person name="Frisvad J.C."/>
            <person name="Nybo J.L."/>
            <person name="Theobald S."/>
            <person name="Kuo A."/>
            <person name="Bowyer P."/>
            <person name="Matsuda Y."/>
            <person name="Lyhne E.K."/>
            <person name="Kogle M.E."/>
            <person name="Clum A."/>
            <person name="Lipzen A."/>
            <person name="Salamov A."/>
            <person name="Ngan C.Y."/>
            <person name="Daum C."/>
            <person name="Chiniquy J."/>
            <person name="Barry K."/>
            <person name="LaButti K."/>
            <person name="Haridas S."/>
            <person name="Simmons B.A."/>
            <person name="Magnuson J.K."/>
            <person name="Mortensen U.H."/>
            <person name="Larsen T.O."/>
            <person name="Grigoriev I.V."/>
            <person name="Baker S.E."/>
            <person name="Andersen M.R."/>
            <person name="Nordberg H.P."/>
            <person name="Cantor M.N."/>
            <person name="Hua S.X."/>
        </authorList>
    </citation>
    <scope>NUCLEOTIDE SEQUENCE [LARGE SCALE GENOMIC DNA]</scope>
    <source>
        <strain evidence="3">IBT 19404</strain>
    </source>
</reference>
<sequence length="178" mass="19128">MHWESEAVSTLWRLLYATQSVAITANVDKIAEAWPDGEEQPTPNSVRGQLQKLKHTLGNPSNFSITNPKAGKTQDGDDEDEDPGTPRTPVTSKKRGRKPVKASDQSGAATSPSGSLMTFTKKVKSDMAKTAVKSKPPGARLDENANVDAEMAKHQAAERPNCGGMVCNELDCLSCNGY</sequence>
<dbReference type="Proteomes" id="UP000235023">
    <property type="component" value="Unassembled WGS sequence"/>
</dbReference>
<dbReference type="EMBL" id="KZ559515">
    <property type="protein sequence ID" value="PLN83894.1"/>
    <property type="molecule type" value="Genomic_DNA"/>
</dbReference>
<feature type="region of interest" description="Disordered" evidence="1">
    <location>
        <begin position="35"/>
        <end position="118"/>
    </location>
</feature>
<name>A0A2J5I248_9EURO</name>
<dbReference type="AlphaFoldDB" id="A0A2J5I248"/>
<evidence type="ECO:0000256" key="1">
    <source>
        <dbReference type="SAM" id="MobiDB-lite"/>
    </source>
</evidence>
<gene>
    <name evidence="2" type="ORF">BDW42DRAFT_191885</name>
</gene>
<dbReference type="OrthoDB" id="4499484at2759"/>
<evidence type="ECO:0000313" key="2">
    <source>
        <dbReference type="EMBL" id="PLN83894.1"/>
    </source>
</evidence>
<keyword evidence="3" id="KW-1185">Reference proteome</keyword>
<feature type="compositionally biased region" description="Polar residues" evidence="1">
    <location>
        <begin position="58"/>
        <end position="67"/>
    </location>
</feature>